<evidence type="ECO:0000256" key="2">
    <source>
        <dbReference type="SAM" id="MobiDB-lite"/>
    </source>
</evidence>
<keyword evidence="1" id="KW-0732">Signal</keyword>
<dbReference type="STRING" id="767519.SAMN05216559_3201"/>
<dbReference type="NCBIfam" id="TIGR04126">
    <property type="entry name" value="PGF_CTERM"/>
    <property type="match status" value="1"/>
</dbReference>
<keyword evidence="3" id="KW-1133">Transmembrane helix</keyword>
<keyword evidence="7" id="KW-1185">Reference proteome</keyword>
<sequence>MQRETAFVGGLAVVLLAMLVGVTAVPGVVAEPREDVRPSHFVIQDDQWSIQPVDVSGRTATLQVETRIRHWGGVGENVTVAVRAVDSKSGLLEDRTETDLGAIEGERETPVRTNLTVARQGGYHVETFVFEDSVTEAEHRRSISGVEALKPAYARSPVEFHDYGGGESGKPTIDKRIEAVEDGTATLELTPHLTNQGDDTAGDVTLVVTARQADSHVVAGQAQTDVGSIRPGRTARPTVELTVPEEYNYWLDATLLKDGVVVDTISEPANLDPQETLEEDERQTEVTFDAGDFTGTERDHSQDRSSETPTGSSGPGFGTAIALVGLVGAALLAARRNQ</sequence>
<dbReference type="InterPro" id="IPR026371">
    <property type="entry name" value="PGF_CTERM"/>
</dbReference>
<evidence type="ECO:0000259" key="4">
    <source>
        <dbReference type="Pfam" id="PF18204"/>
    </source>
</evidence>
<reference evidence="6 7" key="1">
    <citation type="submission" date="2016-10" db="EMBL/GenBank/DDBJ databases">
        <authorList>
            <person name="de Groot N.N."/>
        </authorList>
    </citation>
    <scope>NUCLEOTIDE SEQUENCE [LARGE SCALE GENOMIC DNA]</scope>
    <source>
        <strain evidence="6 7">CGMCC 1.10457</strain>
    </source>
</reference>
<evidence type="ECO:0000313" key="7">
    <source>
        <dbReference type="Proteomes" id="UP000199062"/>
    </source>
</evidence>
<evidence type="ECO:0000313" key="6">
    <source>
        <dbReference type="EMBL" id="SFS07344.1"/>
    </source>
</evidence>
<evidence type="ECO:0000256" key="1">
    <source>
        <dbReference type="ARBA" id="ARBA00022729"/>
    </source>
</evidence>
<organism evidence="6 7">
    <name type="scientific">Halomicrobium zhouii</name>
    <dbReference type="NCBI Taxonomy" id="767519"/>
    <lineage>
        <taxon>Archaea</taxon>
        <taxon>Methanobacteriati</taxon>
        <taxon>Methanobacteriota</taxon>
        <taxon>Stenosarchaea group</taxon>
        <taxon>Halobacteria</taxon>
        <taxon>Halobacteriales</taxon>
        <taxon>Haloarculaceae</taxon>
        <taxon>Halomicrobium</taxon>
    </lineage>
</organism>
<dbReference type="InterPro" id="IPR055913">
    <property type="entry name" value="DUF7490"/>
</dbReference>
<dbReference type="Proteomes" id="UP000199062">
    <property type="component" value="Unassembled WGS sequence"/>
</dbReference>
<keyword evidence="3" id="KW-0812">Transmembrane</keyword>
<dbReference type="GO" id="GO:0005886">
    <property type="term" value="C:plasma membrane"/>
    <property type="evidence" value="ECO:0007669"/>
    <property type="project" value="UniProtKB-SubCell"/>
</dbReference>
<keyword evidence="3" id="KW-0472">Membrane</keyword>
<feature type="domain" description="DUF7490" evidence="5">
    <location>
        <begin position="174"/>
        <end position="266"/>
    </location>
</feature>
<feature type="region of interest" description="Disordered" evidence="2">
    <location>
        <begin position="269"/>
        <end position="318"/>
    </location>
</feature>
<dbReference type="GO" id="GO:0030115">
    <property type="term" value="C:S-layer"/>
    <property type="evidence" value="ECO:0007669"/>
    <property type="project" value="UniProtKB-SubCell"/>
</dbReference>
<feature type="domain" description="PGF-CTERM archaeal protein-sorting signal" evidence="4">
    <location>
        <begin position="315"/>
        <end position="336"/>
    </location>
</feature>
<feature type="transmembrane region" description="Helical" evidence="3">
    <location>
        <begin position="314"/>
        <end position="334"/>
    </location>
</feature>
<protein>
    <submittedName>
        <fullName evidence="6">PGF-CTERM protein</fullName>
    </submittedName>
</protein>
<dbReference type="OrthoDB" id="50312at2157"/>
<proteinExistence type="predicted"/>
<name>A0A1I6LVA2_9EURY</name>
<feature type="compositionally biased region" description="Low complexity" evidence="2">
    <location>
        <begin position="307"/>
        <end position="318"/>
    </location>
</feature>
<gene>
    <name evidence="6" type="ORF">SAMN05216559_3201</name>
</gene>
<evidence type="ECO:0000256" key="3">
    <source>
        <dbReference type="SAM" id="Phobius"/>
    </source>
</evidence>
<dbReference type="Pfam" id="PF24318">
    <property type="entry name" value="DUF7490"/>
    <property type="match status" value="2"/>
</dbReference>
<dbReference type="Pfam" id="PF18204">
    <property type="entry name" value="PGF-CTERM"/>
    <property type="match status" value="1"/>
</dbReference>
<feature type="domain" description="DUF7490" evidence="5">
    <location>
        <begin position="47"/>
        <end position="147"/>
    </location>
</feature>
<accession>A0A1I6LVA2</accession>
<dbReference type="EMBL" id="FOZK01000003">
    <property type="protein sequence ID" value="SFS07344.1"/>
    <property type="molecule type" value="Genomic_DNA"/>
</dbReference>
<dbReference type="AlphaFoldDB" id="A0A1I6LVA2"/>
<feature type="compositionally biased region" description="Basic and acidic residues" evidence="2">
    <location>
        <begin position="295"/>
        <end position="306"/>
    </location>
</feature>
<evidence type="ECO:0000259" key="5">
    <source>
        <dbReference type="Pfam" id="PF24318"/>
    </source>
</evidence>